<dbReference type="InterPro" id="IPR056386">
    <property type="entry name" value="Ig_CD22"/>
</dbReference>
<accession>A0A8C5CXF2</accession>
<dbReference type="Ensembl" id="ENSGMOT00000064354.1">
    <property type="protein sequence ID" value="ENSGMOP00000067407.1"/>
    <property type="gene ID" value="ENSGMOG00000036305.1"/>
</dbReference>
<evidence type="ECO:0000313" key="6">
    <source>
        <dbReference type="Ensembl" id="ENSGMOP00000067407.1"/>
    </source>
</evidence>
<comment type="subunit">
    <text evidence="4">Predominantly monomer of isoform CD22-beta. Also found as heterodimer of isoform CD22-beta and a shorter isoform. Interacts with PTPN6/SHP-1, LYN, SYK, PIK3R1/PIK3R2 and PLCG1 upon phosphorylation. Interacts with GRB2, INPP5D and SHC1 upon phosphorylation. May form a complex with INPP5D/SHIP, GRB2 and SHC1.</text>
</comment>
<dbReference type="GeneTree" id="ENSGT01010000222294"/>
<dbReference type="Gene3D" id="2.60.40.10">
    <property type="entry name" value="Immunoglobulins"/>
    <property type="match status" value="3"/>
</dbReference>
<dbReference type="SMART" id="SM00408">
    <property type="entry name" value="IGc2"/>
    <property type="match status" value="3"/>
</dbReference>
<evidence type="ECO:0000256" key="4">
    <source>
        <dbReference type="ARBA" id="ARBA00046458"/>
    </source>
</evidence>
<evidence type="ECO:0000256" key="3">
    <source>
        <dbReference type="ARBA" id="ARBA00045430"/>
    </source>
</evidence>
<dbReference type="AlphaFoldDB" id="A0A8C5CXF2"/>
<evidence type="ECO:0000256" key="2">
    <source>
        <dbReference type="ARBA" id="ARBA00041781"/>
    </source>
</evidence>
<dbReference type="SMART" id="SM00409">
    <property type="entry name" value="IG"/>
    <property type="match status" value="3"/>
</dbReference>
<feature type="domain" description="Ig-like" evidence="5">
    <location>
        <begin position="214"/>
        <end position="300"/>
    </location>
</feature>
<feature type="domain" description="Ig-like" evidence="5">
    <location>
        <begin position="121"/>
        <end position="207"/>
    </location>
</feature>
<sequence length="371" mass="41588">MCWFFTALQGYDDWAVTYPSSNICALRGSTVEIHCNYKYPYYTVEKEFWFTNIDNEPVDLKDDTDYTGRVEYHCGDPSCNWFYSSCTGTCTLRIKDLRQSDSADYKFKITTDNGGAYSGVPGVKLSVTVRVTPPGVIKEGSSVSLTCTSEANPVAKYTWTKVTTGHPPGHTVQGQQLSFHPIQSSDSGQYLCTAKNDLGTTTSSPISIDVKYGPKHTFVIPSPPGEIKEGGSLTLSCSSDANPAADYTWFREHGGSVEELGENYTISDIKTELGGNYYCEARNAVGLQNSTLMFLNVTVNCFFRKLLLFNGQKRKLVKPSLSLTTTTVYRNCECNDLNYLRQCWEHCWIQYVKNTLCIHNFLFCVKEVFVH</sequence>
<keyword evidence="7" id="KW-1185">Reference proteome</keyword>
<reference evidence="6" key="2">
    <citation type="submission" date="2025-09" db="UniProtKB">
        <authorList>
            <consortium name="Ensembl"/>
        </authorList>
    </citation>
    <scope>IDENTIFICATION</scope>
</reference>
<reference evidence="6" key="1">
    <citation type="submission" date="2025-08" db="UniProtKB">
        <authorList>
            <consortium name="Ensembl"/>
        </authorList>
    </citation>
    <scope>IDENTIFICATION</scope>
</reference>
<organism evidence="6 7">
    <name type="scientific">Gadus morhua</name>
    <name type="common">Atlantic cod</name>
    <dbReference type="NCBI Taxonomy" id="8049"/>
    <lineage>
        <taxon>Eukaryota</taxon>
        <taxon>Metazoa</taxon>
        <taxon>Chordata</taxon>
        <taxon>Craniata</taxon>
        <taxon>Vertebrata</taxon>
        <taxon>Euteleostomi</taxon>
        <taxon>Actinopterygii</taxon>
        <taxon>Neopterygii</taxon>
        <taxon>Teleostei</taxon>
        <taxon>Neoteleostei</taxon>
        <taxon>Acanthomorphata</taxon>
        <taxon>Zeiogadaria</taxon>
        <taxon>Gadariae</taxon>
        <taxon>Gadiformes</taxon>
        <taxon>Gadoidei</taxon>
        <taxon>Gadidae</taxon>
        <taxon>Gadus</taxon>
    </lineage>
</organism>
<comment type="function">
    <text evidence="3">Most highly expressed siglec (sialic acid-binding immunoglobulin-like lectin) on B-cells that plays a role in various aspects of B-cell biology including differentiation, antigen presentation, and trafficking to bone marrow. Binds to alpha 2,6-linked sialic acid residues of surface molecules such as CD22 itself, CD45 and IgM in a cis configuration. Can also bind to ligands on other cells as an adhesion molecule in a trans configuration. Acts as an inhibitory coreceptor on the surface of B-cells and inhibits B-cell receptor induced signaling, characterized by inhibition of the calcium mobilization and cellular activation. Mechanistically, the immunoreceptor tyrosine-based inhibitory motif domain is phosphorylated by the Src kinase LYN, which in turn leads to the recruitment of the protein tyrosine phosphatase 1/PTPN6, leading to the negative regulation of BCR signaling. If this negative signaling from is of sufficient strength, apoptosis of the B-cell can be induced.</text>
</comment>
<dbReference type="PANTHER" id="PTHR46013:SF4">
    <property type="entry name" value="B-CELL RECEPTOR CD22-RELATED"/>
    <property type="match status" value="1"/>
</dbReference>
<dbReference type="InterPro" id="IPR036179">
    <property type="entry name" value="Ig-like_dom_sf"/>
</dbReference>
<dbReference type="PANTHER" id="PTHR46013">
    <property type="entry name" value="VASCULAR CELL ADHESION MOLECULE 1"/>
    <property type="match status" value="1"/>
</dbReference>
<dbReference type="InterPro" id="IPR003598">
    <property type="entry name" value="Ig_sub2"/>
</dbReference>
<dbReference type="PROSITE" id="PS50835">
    <property type="entry name" value="IG_LIKE"/>
    <property type="match status" value="2"/>
</dbReference>
<protein>
    <recommendedName>
        <fullName evidence="1">B-cell receptor CD22</fullName>
    </recommendedName>
    <alternativeName>
        <fullName evidence="2">Sialic acid-binding Ig-like lectin 2</fullName>
    </alternativeName>
</protein>
<dbReference type="InterPro" id="IPR013783">
    <property type="entry name" value="Ig-like_fold"/>
</dbReference>
<dbReference type="SUPFAM" id="SSF48726">
    <property type="entry name" value="Immunoglobulin"/>
    <property type="match status" value="3"/>
</dbReference>
<dbReference type="InterPro" id="IPR003599">
    <property type="entry name" value="Ig_sub"/>
</dbReference>
<evidence type="ECO:0000256" key="1">
    <source>
        <dbReference type="ARBA" id="ARBA00040106"/>
    </source>
</evidence>
<evidence type="ECO:0000259" key="5">
    <source>
        <dbReference type="PROSITE" id="PS50835"/>
    </source>
</evidence>
<dbReference type="Pfam" id="PF13895">
    <property type="entry name" value="Ig_2"/>
    <property type="match status" value="1"/>
</dbReference>
<proteinExistence type="predicted"/>
<dbReference type="Pfam" id="PF24518">
    <property type="entry name" value="Ig_CD22"/>
    <property type="match status" value="1"/>
</dbReference>
<dbReference type="OMA" id="VECELLC"/>
<evidence type="ECO:0000313" key="7">
    <source>
        <dbReference type="Proteomes" id="UP000694546"/>
    </source>
</evidence>
<dbReference type="Proteomes" id="UP000694546">
    <property type="component" value="Chromosome 16"/>
</dbReference>
<dbReference type="InterPro" id="IPR007110">
    <property type="entry name" value="Ig-like_dom"/>
</dbReference>
<name>A0A8C5CXF2_GADMO</name>
<dbReference type="Pfam" id="PF13927">
    <property type="entry name" value="Ig_3"/>
    <property type="match status" value="1"/>
</dbReference>